<evidence type="ECO:0000256" key="12">
    <source>
        <dbReference type="SAM" id="MobiDB-lite"/>
    </source>
</evidence>
<dbReference type="EMBL" id="CATOUU010000775">
    <property type="protein sequence ID" value="CAI9947336.1"/>
    <property type="molecule type" value="Genomic_DNA"/>
</dbReference>
<evidence type="ECO:0000313" key="15">
    <source>
        <dbReference type="EMBL" id="CAL6062390.1"/>
    </source>
</evidence>
<keyword evidence="6" id="KW-0862">Zinc</keyword>
<evidence type="ECO:0000256" key="11">
    <source>
        <dbReference type="SAM" id="Coils"/>
    </source>
</evidence>
<dbReference type="CDD" id="cd00672">
    <property type="entry name" value="CysRS_core"/>
    <property type="match status" value="1"/>
</dbReference>
<dbReference type="GO" id="GO:0004817">
    <property type="term" value="F:cysteine-tRNA ligase activity"/>
    <property type="evidence" value="ECO:0007669"/>
    <property type="project" value="UniProtKB-EC"/>
</dbReference>
<keyword evidence="16" id="KW-1185">Reference proteome</keyword>
<comment type="cofactor">
    <cofactor evidence="1">
        <name>Zn(2+)</name>
        <dbReference type="ChEBI" id="CHEBI:29105"/>
    </cofactor>
</comment>
<dbReference type="NCBIfam" id="TIGR00435">
    <property type="entry name" value="cysS"/>
    <property type="match status" value="1"/>
</dbReference>
<dbReference type="FunFam" id="3.40.50.620:FF:000218">
    <property type="entry name" value="Cysteine-tRNA ligase"/>
    <property type="match status" value="1"/>
</dbReference>
<evidence type="ECO:0000256" key="7">
    <source>
        <dbReference type="ARBA" id="ARBA00022840"/>
    </source>
</evidence>
<keyword evidence="4" id="KW-0479">Metal-binding</keyword>
<protein>
    <recommendedName>
        <fullName evidence="2">cysteine--tRNA ligase</fullName>
        <ecNumber evidence="2">6.1.1.16</ecNumber>
    </recommendedName>
    <alternativeName>
        <fullName evidence="10">Cysteinyl-tRNA synthetase</fullName>
    </alternativeName>
</protein>
<evidence type="ECO:0000313" key="14">
    <source>
        <dbReference type="EMBL" id="CAI9947336.1"/>
    </source>
</evidence>
<dbReference type="GO" id="GO:0006423">
    <property type="term" value="P:cysteinyl-tRNA aminoacylation"/>
    <property type="evidence" value="ECO:0007669"/>
    <property type="project" value="InterPro"/>
</dbReference>
<keyword evidence="5" id="KW-0547">Nucleotide-binding</keyword>
<evidence type="ECO:0000256" key="2">
    <source>
        <dbReference type="ARBA" id="ARBA00012832"/>
    </source>
</evidence>
<feature type="coiled-coil region" evidence="11">
    <location>
        <begin position="500"/>
        <end position="530"/>
    </location>
</feature>
<keyword evidence="8" id="KW-0648">Protein biosynthesis</keyword>
<dbReference type="InterPro" id="IPR015803">
    <property type="entry name" value="Cys-tRNA-ligase"/>
</dbReference>
<dbReference type="InterPro" id="IPR024909">
    <property type="entry name" value="Cys-tRNA/MSH_ligase"/>
</dbReference>
<name>A0AA86UD86_9EUKA</name>
<dbReference type="SUPFAM" id="SSF52374">
    <property type="entry name" value="Nucleotidylyl transferase"/>
    <property type="match status" value="1"/>
</dbReference>
<comment type="caution">
    <text evidence="14">The sequence shown here is derived from an EMBL/GenBank/DDBJ whole genome shotgun (WGS) entry which is preliminary data.</text>
</comment>
<organism evidence="14">
    <name type="scientific">Hexamita inflata</name>
    <dbReference type="NCBI Taxonomy" id="28002"/>
    <lineage>
        <taxon>Eukaryota</taxon>
        <taxon>Metamonada</taxon>
        <taxon>Diplomonadida</taxon>
        <taxon>Hexamitidae</taxon>
        <taxon>Hexamitinae</taxon>
        <taxon>Hexamita</taxon>
    </lineage>
</organism>
<dbReference type="AlphaFoldDB" id="A0AA86UD86"/>
<keyword evidence="11" id="KW-0175">Coiled coil</keyword>
<evidence type="ECO:0000259" key="13">
    <source>
        <dbReference type="Pfam" id="PF01406"/>
    </source>
</evidence>
<dbReference type="HAMAP" id="MF_00041">
    <property type="entry name" value="Cys_tRNA_synth"/>
    <property type="match status" value="1"/>
</dbReference>
<dbReference type="PANTHER" id="PTHR10890">
    <property type="entry name" value="CYSTEINYL-TRNA SYNTHETASE"/>
    <property type="match status" value="1"/>
</dbReference>
<evidence type="ECO:0000256" key="1">
    <source>
        <dbReference type="ARBA" id="ARBA00001947"/>
    </source>
</evidence>
<dbReference type="Gene3D" id="3.40.50.620">
    <property type="entry name" value="HUPs"/>
    <property type="match status" value="1"/>
</dbReference>
<gene>
    <name evidence="14" type="ORF">HINF_LOCUS34981</name>
    <name evidence="15" type="ORF">HINF_LOCUS50164</name>
</gene>
<keyword evidence="9" id="KW-0030">Aminoacyl-tRNA synthetase</keyword>
<dbReference type="PRINTS" id="PR00983">
    <property type="entry name" value="TRNASYNTHCYS"/>
</dbReference>
<dbReference type="Pfam" id="PF01406">
    <property type="entry name" value="tRNA-synt_1e"/>
    <property type="match status" value="1"/>
</dbReference>
<evidence type="ECO:0000256" key="5">
    <source>
        <dbReference type="ARBA" id="ARBA00022741"/>
    </source>
</evidence>
<evidence type="ECO:0000256" key="4">
    <source>
        <dbReference type="ARBA" id="ARBA00022723"/>
    </source>
</evidence>
<evidence type="ECO:0000256" key="9">
    <source>
        <dbReference type="ARBA" id="ARBA00023146"/>
    </source>
</evidence>
<feature type="domain" description="tRNA synthetases class I catalytic" evidence="13">
    <location>
        <begin position="23"/>
        <end position="326"/>
    </location>
</feature>
<proteinExistence type="inferred from homology"/>
<dbReference type="Proteomes" id="UP001642409">
    <property type="component" value="Unassembled WGS sequence"/>
</dbReference>
<evidence type="ECO:0000256" key="8">
    <source>
        <dbReference type="ARBA" id="ARBA00022917"/>
    </source>
</evidence>
<dbReference type="InterPro" id="IPR014729">
    <property type="entry name" value="Rossmann-like_a/b/a_fold"/>
</dbReference>
<evidence type="ECO:0000256" key="10">
    <source>
        <dbReference type="ARBA" id="ARBA00031499"/>
    </source>
</evidence>
<dbReference type="EC" id="6.1.1.16" evidence="2"/>
<sequence>MQPTAKNSFTNVIEKLPESDIYRVYICGPTVYNSSHLGHARTYITFDVIRRILEQVFQKTVVYQMNITDIDDKIITRSNEQGISSEQLARKYEADFFADMDNLNIMRPTVVTRVTECMPAIIHFVQTIIDNGYGYMSNGSVYFDTQAFSAKGFQYPQLRYITQESQLEQLIAGDGISMKNRVDEKKSPNDFALWKGAKPGEPFWESPFGQGRPGWHIECSVMSNNVLVNEFNGFELHLGGKDLQFPHHANEVAQLEAFYNKSDQIEVFMHSGHLRIDNEVMSKSKMNFKTIADVLQNYTANQLRILFLQVDYASDINYSTNQLDYAVALDAKITQFINNISTIEKQVSPPELLPADMKLIKSMVNTKQAVKKAYAANFDYSTGFMAILSLLEETKQYMQTAFKPYVVHQLKNFIQAQLEVLGLVFSKNSEENSSLEVVKLLSEFRTTVKQIATGELTKVALLKACDDVRDNGLPPFGFQIEDKAGESVVKTINYQEFLKNQQRELLLKQEKEEKVRLQNLEKQKKLEEEMRLAQIPASEMFKSMPEYTEFDANGIPTKMKEGEEIVEVPKSKTKKLQKDQELRKKLNEKYAK</sequence>
<reference evidence="14" key="1">
    <citation type="submission" date="2023-06" db="EMBL/GenBank/DDBJ databases">
        <authorList>
            <person name="Kurt Z."/>
        </authorList>
    </citation>
    <scope>NUCLEOTIDE SEQUENCE</scope>
</reference>
<reference evidence="15 16" key="2">
    <citation type="submission" date="2024-07" db="EMBL/GenBank/DDBJ databases">
        <authorList>
            <person name="Akdeniz Z."/>
        </authorList>
    </citation>
    <scope>NUCLEOTIDE SEQUENCE [LARGE SCALE GENOMIC DNA]</scope>
</reference>
<evidence type="ECO:0000256" key="3">
    <source>
        <dbReference type="ARBA" id="ARBA00022598"/>
    </source>
</evidence>
<accession>A0AA86UD86</accession>
<dbReference type="EMBL" id="CAXDID020000239">
    <property type="protein sequence ID" value="CAL6062390.1"/>
    <property type="molecule type" value="Genomic_DNA"/>
</dbReference>
<evidence type="ECO:0000256" key="6">
    <source>
        <dbReference type="ARBA" id="ARBA00022833"/>
    </source>
</evidence>
<dbReference type="PANTHER" id="PTHR10890:SF3">
    <property type="entry name" value="CYSTEINE--TRNA LIGASE, CYTOPLASMIC"/>
    <property type="match status" value="1"/>
</dbReference>
<feature type="region of interest" description="Disordered" evidence="12">
    <location>
        <begin position="561"/>
        <end position="592"/>
    </location>
</feature>
<dbReference type="GO" id="GO:0005737">
    <property type="term" value="C:cytoplasm"/>
    <property type="evidence" value="ECO:0007669"/>
    <property type="project" value="TreeGrafter"/>
</dbReference>
<dbReference type="InterPro" id="IPR032678">
    <property type="entry name" value="tRNA-synt_1_cat_dom"/>
</dbReference>
<keyword evidence="3" id="KW-0436">Ligase</keyword>
<dbReference type="GO" id="GO:0005524">
    <property type="term" value="F:ATP binding"/>
    <property type="evidence" value="ECO:0007669"/>
    <property type="project" value="UniProtKB-KW"/>
</dbReference>
<dbReference type="GO" id="GO:0046872">
    <property type="term" value="F:metal ion binding"/>
    <property type="evidence" value="ECO:0007669"/>
    <property type="project" value="UniProtKB-KW"/>
</dbReference>
<keyword evidence="7" id="KW-0067">ATP-binding</keyword>
<evidence type="ECO:0000313" key="16">
    <source>
        <dbReference type="Proteomes" id="UP001642409"/>
    </source>
</evidence>